<dbReference type="FunFam" id="1.10.238.10:FF:000090">
    <property type="entry name" value="calumenin isoform X2"/>
    <property type="match status" value="1"/>
</dbReference>
<evidence type="ECO:0000256" key="3">
    <source>
        <dbReference type="ARBA" id="ARBA00004564"/>
    </source>
</evidence>
<feature type="signal peptide" evidence="17">
    <location>
        <begin position="1"/>
        <end position="21"/>
    </location>
</feature>
<dbReference type="GO" id="GO:0005576">
    <property type="term" value="C:extracellular region"/>
    <property type="evidence" value="ECO:0007669"/>
    <property type="project" value="UniProtKB-SubCell"/>
</dbReference>
<dbReference type="GO" id="GO:0005794">
    <property type="term" value="C:Golgi apparatus"/>
    <property type="evidence" value="ECO:0007669"/>
    <property type="project" value="UniProtKB-SubCell"/>
</dbReference>
<keyword evidence="11" id="KW-0256">Endoplasmic reticulum</keyword>
<dbReference type="Pfam" id="PF13833">
    <property type="entry name" value="EF-hand_8"/>
    <property type="match status" value="1"/>
</dbReference>
<keyword evidence="15" id="KW-0472">Membrane</keyword>
<evidence type="ECO:0000256" key="12">
    <source>
        <dbReference type="ARBA" id="ARBA00022837"/>
    </source>
</evidence>
<dbReference type="FunFam" id="1.10.238.10:FF:000109">
    <property type="entry name" value="calumenin isoform X2"/>
    <property type="match status" value="1"/>
</dbReference>
<evidence type="ECO:0000256" key="16">
    <source>
        <dbReference type="ARBA" id="ARBA00023180"/>
    </source>
</evidence>
<evidence type="ECO:0000256" key="7">
    <source>
        <dbReference type="ARBA" id="ARBA00022525"/>
    </source>
</evidence>
<evidence type="ECO:0000256" key="10">
    <source>
        <dbReference type="ARBA" id="ARBA00022737"/>
    </source>
</evidence>
<keyword evidence="8" id="KW-0479">Metal-binding</keyword>
<dbReference type="EMBL" id="GDAY02000381">
    <property type="protein sequence ID" value="JAV51032.1"/>
    <property type="molecule type" value="Transcribed_RNA"/>
</dbReference>
<evidence type="ECO:0000256" key="4">
    <source>
        <dbReference type="ARBA" id="ARBA00004586"/>
    </source>
</evidence>
<dbReference type="PROSITE" id="PS50222">
    <property type="entry name" value="EF_HAND_2"/>
    <property type="match status" value="5"/>
</dbReference>
<dbReference type="SUPFAM" id="SSF47473">
    <property type="entry name" value="EF-hand"/>
    <property type="match status" value="2"/>
</dbReference>
<dbReference type="InterPro" id="IPR011992">
    <property type="entry name" value="EF-hand-dom_pair"/>
</dbReference>
<evidence type="ECO:0000256" key="13">
    <source>
        <dbReference type="ARBA" id="ARBA00022951"/>
    </source>
</evidence>
<feature type="domain" description="EF-hand" evidence="18">
    <location>
        <begin position="190"/>
        <end position="225"/>
    </location>
</feature>
<evidence type="ECO:0000256" key="14">
    <source>
        <dbReference type="ARBA" id="ARBA00023034"/>
    </source>
</evidence>
<accession>A0A1W7RIP9</accession>
<dbReference type="InterPro" id="IPR002048">
    <property type="entry name" value="EF_hand_dom"/>
</dbReference>
<evidence type="ECO:0000256" key="11">
    <source>
        <dbReference type="ARBA" id="ARBA00022824"/>
    </source>
</evidence>
<dbReference type="GO" id="GO:0042470">
    <property type="term" value="C:melanosome"/>
    <property type="evidence" value="ECO:0007669"/>
    <property type="project" value="UniProtKB-SubCell"/>
</dbReference>
<reference evidence="19" key="2">
    <citation type="submission" date="2017-04" db="EMBL/GenBank/DDBJ databases">
        <title>Venomic assessment of a copperhead snake (Agkistrodon contortrix) produced by parthenogenesis.</title>
        <authorList>
            <person name="Calvete J.J."/>
            <person name="Casewell N."/>
            <person name="Wuster W."/>
            <person name="Rokyta D.R."/>
            <person name="Storey D."/>
            <person name="Smith C.S."/>
            <person name="Schuett G.W."/>
            <person name="Booth W."/>
        </authorList>
    </citation>
    <scope>NUCLEOTIDE SEQUENCE</scope>
    <source>
        <strain evidence="19">KW1091</strain>
        <tissue evidence="19">Venom gland</tissue>
    </source>
</reference>
<evidence type="ECO:0000313" key="19">
    <source>
        <dbReference type="EMBL" id="JAV51032.1"/>
    </source>
</evidence>
<comment type="similarity">
    <text evidence="6">Belongs to the CREC family.</text>
</comment>
<dbReference type="GO" id="GO:0033018">
    <property type="term" value="C:sarcoplasmic reticulum lumen"/>
    <property type="evidence" value="ECO:0007669"/>
    <property type="project" value="UniProtKB-SubCell"/>
</dbReference>
<feature type="domain" description="EF-hand" evidence="18">
    <location>
        <begin position="267"/>
        <end position="302"/>
    </location>
</feature>
<dbReference type="GO" id="GO:0005509">
    <property type="term" value="F:calcium ion binding"/>
    <property type="evidence" value="ECO:0007669"/>
    <property type="project" value="InterPro"/>
</dbReference>
<evidence type="ECO:0000256" key="1">
    <source>
        <dbReference type="ARBA" id="ARBA00004223"/>
    </source>
</evidence>
<dbReference type="Gene3D" id="1.10.238.10">
    <property type="entry name" value="EF-hand"/>
    <property type="match status" value="3"/>
</dbReference>
<proteinExistence type="inferred from homology"/>
<dbReference type="SMART" id="SM00054">
    <property type="entry name" value="EFh"/>
    <property type="match status" value="5"/>
</dbReference>
<reference evidence="19" key="1">
    <citation type="journal article" date="2015" name="G3 (Bethesda)">
        <title>Post-transcriptional mechanisms contribute little to phenotypic variation in snake venoms.</title>
        <authorList>
            <person name="Rokyta D.R."/>
            <person name="Margres M.J."/>
            <person name="Calvin K."/>
        </authorList>
    </citation>
    <scope>NUCLEOTIDE SEQUENCE</scope>
    <source>
        <strain evidence="19">KW1091</strain>
        <tissue evidence="19">Venom gland</tissue>
    </source>
</reference>
<evidence type="ECO:0000256" key="2">
    <source>
        <dbReference type="ARBA" id="ARBA00004555"/>
    </source>
</evidence>
<evidence type="ECO:0000256" key="9">
    <source>
        <dbReference type="ARBA" id="ARBA00022729"/>
    </source>
</evidence>
<sequence>MVLGVQQVVGYLALWALCAQGKPTEKKERVHHDAQLSDKVHDDAQNFDYDHDAFLGADEAKTFDQLTPEESKERLGAMVGKIDTDKDGFVTEGELKDWIKKAQKKYVYENVARQWQEYDLDQDGLISWEEYRNVTYGTYLDDPDPDDGFNYKQMMVRDERRFKMADKDGDLIATKEEFTAFLHPEEYDYMKDIVVQETMEDIDKNGDGFINLEEYIGDMYSHDGDTEEPEWVKTEREQFVEFRDKNHDGKMDKEETKDWILPSDYDHAEAEARHLVYESDKDKDGKLTREEVVDKYDLFVGSQATDFGEALVRHDEF</sequence>
<dbReference type="PROSITE" id="PS00018">
    <property type="entry name" value="EF_HAND_1"/>
    <property type="match status" value="4"/>
</dbReference>
<comment type="subcellular location">
    <subcellularLocation>
        <location evidence="4">Endoplasmic reticulum membrane</location>
    </subcellularLocation>
    <subcellularLocation>
        <location evidence="2">Golgi apparatus</location>
    </subcellularLocation>
    <subcellularLocation>
        <location evidence="1">Melanosome</location>
    </subcellularLocation>
    <subcellularLocation>
        <location evidence="3">Sarcoplasmic reticulum lumen</location>
    </subcellularLocation>
    <subcellularLocation>
        <location evidence="5">Secreted</location>
    </subcellularLocation>
</comment>
<keyword evidence="12" id="KW-0106">Calcium</keyword>
<keyword evidence="14" id="KW-0333">Golgi apparatus</keyword>
<dbReference type="Pfam" id="PF13499">
    <property type="entry name" value="EF-hand_7"/>
    <property type="match status" value="2"/>
</dbReference>
<dbReference type="InterPro" id="IPR018247">
    <property type="entry name" value="EF_Hand_1_Ca_BS"/>
</dbReference>
<evidence type="ECO:0000256" key="8">
    <source>
        <dbReference type="ARBA" id="ARBA00022723"/>
    </source>
</evidence>
<evidence type="ECO:0000256" key="5">
    <source>
        <dbReference type="ARBA" id="ARBA00004613"/>
    </source>
</evidence>
<evidence type="ECO:0000256" key="6">
    <source>
        <dbReference type="ARBA" id="ARBA00006431"/>
    </source>
</evidence>
<dbReference type="AlphaFoldDB" id="A0A1W7RIP9"/>
<evidence type="ECO:0000256" key="17">
    <source>
        <dbReference type="SAM" id="SignalP"/>
    </source>
</evidence>
<name>A0A1W7RIP9_AGKCO</name>
<protein>
    <submittedName>
        <fullName evidence="19">Calumenin-like protein</fullName>
    </submittedName>
</protein>
<keyword evidence="13" id="KW-0703">Sarcoplasmic reticulum</keyword>
<feature type="domain" description="EF-hand" evidence="18">
    <location>
        <begin position="70"/>
        <end position="105"/>
    </location>
</feature>
<evidence type="ECO:0000259" key="18">
    <source>
        <dbReference type="PROSITE" id="PS50222"/>
    </source>
</evidence>
<organism evidence="19">
    <name type="scientific">Agkistrodon contortrix contortrix</name>
    <name type="common">Southern copperhead</name>
    <dbReference type="NCBI Taxonomy" id="8713"/>
    <lineage>
        <taxon>Eukaryota</taxon>
        <taxon>Metazoa</taxon>
        <taxon>Chordata</taxon>
        <taxon>Craniata</taxon>
        <taxon>Vertebrata</taxon>
        <taxon>Euteleostomi</taxon>
        <taxon>Lepidosauria</taxon>
        <taxon>Squamata</taxon>
        <taxon>Bifurcata</taxon>
        <taxon>Unidentata</taxon>
        <taxon>Episquamata</taxon>
        <taxon>Toxicofera</taxon>
        <taxon>Serpentes</taxon>
        <taxon>Colubroidea</taxon>
        <taxon>Viperidae</taxon>
        <taxon>Crotalinae</taxon>
        <taxon>Agkistrodon</taxon>
    </lineage>
</organism>
<dbReference type="GO" id="GO:0005789">
    <property type="term" value="C:endoplasmic reticulum membrane"/>
    <property type="evidence" value="ECO:0007669"/>
    <property type="project" value="UniProtKB-SubCell"/>
</dbReference>
<keyword evidence="10" id="KW-0677">Repeat</keyword>
<feature type="domain" description="EF-hand" evidence="18">
    <location>
        <begin position="106"/>
        <end position="141"/>
    </location>
</feature>
<dbReference type="PANTHER" id="PTHR10827:SF76">
    <property type="entry name" value="CALUMENIN"/>
    <property type="match status" value="1"/>
</dbReference>
<keyword evidence="16" id="KW-0325">Glycoprotein</keyword>
<dbReference type="FunFam" id="1.10.238.10:FF:000110">
    <property type="entry name" value="calumenin isoform X2"/>
    <property type="match status" value="1"/>
</dbReference>
<feature type="domain" description="EF-hand" evidence="18">
    <location>
        <begin position="153"/>
        <end position="188"/>
    </location>
</feature>
<feature type="chain" id="PRO_5012077369" evidence="17">
    <location>
        <begin position="22"/>
        <end position="317"/>
    </location>
</feature>
<dbReference type="PANTHER" id="PTHR10827">
    <property type="entry name" value="RETICULOCALBIN"/>
    <property type="match status" value="1"/>
</dbReference>
<evidence type="ECO:0000256" key="15">
    <source>
        <dbReference type="ARBA" id="ARBA00023136"/>
    </source>
</evidence>
<keyword evidence="7" id="KW-0964">Secreted</keyword>
<keyword evidence="9 17" id="KW-0732">Signal</keyword>